<dbReference type="SMART" id="SM00448">
    <property type="entry name" value="REC"/>
    <property type="match status" value="1"/>
</dbReference>
<accession>A0AA87Y8R2</accession>
<dbReference type="AlphaFoldDB" id="A0AA87Y8R2"/>
<dbReference type="InterPro" id="IPR036097">
    <property type="entry name" value="HisK_dim/P_sf"/>
</dbReference>
<dbReference type="SUPFAM" id="SSF47384">
    <property type="entry name" value="Homodimeric domain of signal transducing histidine kinase"/>
    <property type="match status" value="1"/>
</dbReference>
<keyword evidence="4" id="KW-0808">Transferase</keyword>
<keyword evidence="5" id="KW-0418">Kinase</keyword>
<dbReference type="CDD" id="cd17580">
    <property type="entry name" value="REC_2_DhkD-like"/>
    <property type="match status" value="1"/>
</dbReference>
<dbReference type="InterPro" id="IPR003594">
    <property type="entry name" value="HATPase_dom"/>
</dbReference>
<evidence type="ECO:0000313" key="11">
    <source>
        <dbReference type="EMBL" id="GGY77551.1"/>
    </source>
</evidence>
<dbReference type="InterPro" id="IPR036890">
    <property type="entry name" value="HATPase_C_sf"/>
</dbReference>
<feature type="modified residue" description="4-aspartylphosphate" evidence="6">
    <location>
        <position position="801"/>
    </location>
</feature>
<evidence type="ECO:0000256" key="5">
    <source>
        <dbReference type="ARBA" id="ARBA00022777"/>
    </source>
</evidence>
<dbReference type="CDD" id="cd00082">
    <property type="entry name" value="HisKA"/>
    <property type="match status" value="1"/>
</dbReference>
<dbReference type="SUPFAM" id="SSF55785">
    <property type="entry name" value="PYP-like sensor domain (PAS domain)"/>
    <property type="match status" value="2"/>
</dbReference>
<dbReference type="InterPro" id="IPR011006">
    <property type="entry name" value="CheY-like_superfamily"/>
</dbReference>
<dbReference type="CDD" id="cd00075">
    <property type="entry name" value="HATPase"/>
    <property type="match status" value="1"/>
</dbReference>
<dbReference type="PROSITE" id="PS50109">
    <property type="entry name" value="HIS_KIN"/>
    <property type="match status" value="1"/>
</dbReference>
<dbReference type="SMART" id="SM00388">
    <property type="entry name" value="HisKA"/>
    <property type="match status" value="1"/>
</dbReference>
<evidence type="ECO:0000259" key="9">
    <source>
        <dbReference type="PROSITE" id="PS50112"/>
    </source>
</evidence>
<dbReference type="GO" id="GO:0009927">
    <property type="term" value="F:histidine phosphotransfer kinase activity"/>
    <property type="evidence" value="ECO:0007669"/>
    <property type="project" value="TreeGrafter"/>
</dbReference>
<dbReference type="PRINTS" id="PR00344">
    <property type="entry name" value="BCTRLSENSOR"/>
</dbReference>
<gene>
    <name evidence="11" type="ORF">GCM10007388_07940</name>
</gene>
<dbReference type="NCBIfam" id="TIGR00229">
    <property type="entry name" value="sensory_box"/>
    <property type="match status" value="1"/>
</dbReference>
<dbReference type="Proteomes" id="UP000619512">
    <property type="component" value="Unassembled WGS sequence"/>
</dbReference>
<evidence type="ECO:0000256" key="3">
    <source>
        <dbReference type="ARBA" id="ARBA00022553"/>
    </source>
</evidence>
<reference evidence="11" key="1">
    <citation type="journal article" date="2014" name="Int. J. Syst. Evol. Microbiol.">
        <title>Complete genome sequence of Corynebacterium casei LMG S-19264T (=DSM 44701T), isolated from a smear-ripened cheese.</title>
        <authorList>
            <consortium name="US DOE Joint Genome Institute (JGI-PGF)"/>
            <person name="Walter F."/>
            <person name="Albersmeier A."/>
            <person name="Kalinowski J."/>
            <person name="Ruckert C."/>
        </authorList>
    </citation>
    <scope>NUCLEOTIDE SEQUENCE</scope>
    <source>
        <strain evidence="11">KCTC 12344</strain>
    </source>
</reference>
<dbReference type="InterPro" id="IPR004358">
    <property type="entry name" value="Sig_transdc_His_kin-like_C"/>
</dbReference>
<dbReference type="InterPro" id="IPR035965">
    <property type="entry name" value="PAS-like_dom_sf"/>
</dbReference>
<evidence type="ECO:0000256" key="4">
    <source>
        <dbReference type="ARBA" id="ARBA00022679"/>
    </source>
</evidence>
<evidence type="ECO:0000256" key="1">
    <source>
        <dbReference type="ARBA" id="ARBA00000085"/>
    </source>
</evidence>
<evidence type="ECO:0000256" key="2">
    <source>
        <dbReference type="ARBA" id="ARBA00012438"/>
    </source>
</evidence>
<name>A0AA87Y8R2_9BURK</name>
<dbReference type="InterPro" id="IPR005467">
    <property type="entry name" value="His_kinase_dom"/>
</dbReference>
<dbReference type="SMART" id="SM00091">
    <property type="entry name" value="PAS"/>
    <property type="match status" value="2"/>
</dbReference>
<dbReference type="InterPro" id="IPR000700">
    <property type="entry name" value="PAS-assoc_C"/>
</dbReference>
<proteinExistence type="predicted"/>
<dbReference type="Pfam" id="PF00512">
    <property type="entry name" value="HisKA"/>
    <property type="match status" value="1"/>
</dbReference>
<dbReference type="PANTHER" id="PTHR43047:SF72">
    <property type="entry name" value="OSMOSENSING HISTIDINE PROTEIN KINASE SLN1"/>
    <property type="match status" value="1"/>
</dbReference>
<dbReference type="Gene3D" id="3.30.565.10">
    <property type="entry name" value="Histidine kinase-like ATPase, C-terminal domain"/>
    <property type="match status" value="1"/>
</dbReference>
<dbReference type="EC" id="2.7.13.3" evidence="2"/>
<evidence type="ECO:0000313" key="12">
    <source>
        <dbReference type="Proteomes" id="UP000619512"/>
    </source>
</evidence>
<dbReference type="Gene3D" id="1.10.287.130">
    <property type="match status" value="1"/>
</dbReference>
<dbReference type="Pfam" id="PF00072">
    <property type="entry name" value="Response_reg"/>
    <property type="match status" value="1"/>
</dbReference>
<dbReference type="PROSITE" id="PS50110">
    <property type="entry name" value="RESPONSE_REGULATORY"/>
    <property type="match status" value="1"/>
</dbReference>
<dbReference type="SMART" id="SM00086">
    <property type="entry name" value="PAC"/>
    <property type="match status" value="2"/>
</dbReference>
<feature type="domain" description="PAC" evidence="10">
    <location>
        <begin position="435"/>
        <end position="488"/>
    </location>
</feature>
<feature type="domain" description="Histidine kinase" evidence="7">
    <location>
        <begin position="513"/>
        <end position="729"/>
    </location>
</feature>
<comment type="caution">
    <text evidence="11">The sequence shown here is derived from an EMBL/GenBank/DDBJ whole genome shotgun (WGS) entry which is preliminary data.</text>
</comment>
<dbReference type="InterPro" id="IPR001610">
    <property type="entry name" value="PAC"/>
</dbReference>
<protein>
    <recommendedName>
        <fullName evidence="2">histidine kinase</fullName>
        <ecNumber evidence="2">2.7.13.3</ecNumber>
    </recommendedName>
</protein>
<reference evidence="11" key="2">
    <citation type="submission" date="2022-12" db="EMBL/GenBank/DDBJ databases">
        <authorList>
            <person name="Sun Q."/>
            <person name="Kim S."/>
        </authorList>
    </citation>
    <scope>NUCLEOTIDE SEQUENCE</scope>
    <source>
        <strain evidence="11">KCTC 12344</strain>
    </source>
</reference>
<dbReference type="Gene3D" id="3.40.50.2300">
    <property type="match status" value="1"/>
</dbReference>
<dbReference type="InterPro" id="IPR025847">
    <property type="entry name" value="MEDS_domain"/>
</dbReference>
<evidence type="ECO:0000259" key="8">
    <source>
        <dbReference type="PROSITE" id="PS50110"/>
    </source>
</evidence>
<keyword evidence="3 6" id="KW-0597">Phosphoprotein</keyword>
<dbReference type="SUPFAM" id="SSF55874">
    <property type="entry name" value="ATPase domain of HSP90 chaperone/DNA topoisomerase II/histidine kinase"/>
    <property type="match status" value="1"/>
</dbReference>
<comment type="catalytic activity">
    <reaction evidence="1">
        <text>ATP + protein L-histidine = ADP + protein N-phospho-L-histidine.</text>
        <dbReference type="EC" id="2.7.13.3"/>
    </reaction>
</comment>
<evidence type="ECO:0000259" key="7">
    <source>
        <dbReference type="PROSITE" id="PS50109"/>
    </source>
</evidence>
<dbReference type="GO" id="GO:0005886">
    <property type="term" value="C:plasma membrane"/>
    <property type="evidence" value="ECO:0007669"/>
    <property type="project" value="TreeGrafter"/>
</dbReference>
<dbReference type="InterPro" id="IPR001789">
    <property type="entry name" value="Sig_transdc_resp-reg_receiver"/>
</dbReference>
<dbReference type="InterPro" id="IPR000014">
    <property type="entry name" value="PAS"/>
</dbReference>
<feature type="domain" description="Response regulatory" evidence="8">
    <location>
        <begin position="752"/>
        <end position="868"/>
    </location>
</feature>
<feature type="domain" description="PAS" evidence="9">
    <location>
        <begin position="243"/>
        <end position="293"/>
    </location>
</feature>
<dbReference type="PROSITE" id="PS50113">
    <property type="entry name" value="PAC"/>
    <property type="match status" value="1"/>
</dbReference>
<dbReference type="SMART" id="SM00387">
    <property type="entry name" value="HATPase_c"/>
    <property type="match status" value="1"/>
</dbReference>
<organism evidence="11 12">
    <name type="scientific">Pseudoduganella plicata</name>
    <dbReference type="NCBI Taxonomy" id="321984"/>
    <lineage>
        <taxon>Bacteria</taxon>
        <taxon>Pseudomonadati</taxon>
        <taxon>Pseudomonadota</taxon>
        <taxon>Betaproteobacteria</taxon>
        <taxon>Burkholderiales</taxon>
        <taxon>Oxalobacteraceae</taxon>
        <taxon>Telluria group</taxon>
        <taxon>Pseudoduganella</taxon>
    </lineage>
</organism>
<dbReference type="PROSITE" id="PS50112">
    <property type="entry name" value="PAS"/>
    <property type="match status" value="1"/>
</dbReference>
<dbReference type="EMBL" id="BMWW01000001">
    <property type="protein sequence ID" value="GGY77551.1"/>
    <property type="molecule type" value="Genomic_DNA"/>
</dbReference>
<dbReference type="CDD" id="cd00130">
    <property type="entry name" value="PAS"/>
    <property type="match status" value="1"/>
</dbReference>
<sequence length="872" mass="94479">MTDGVRSPDRSKVPMFTEQAPASSACRDSHHFVRFYEDEVLLAEEIVSHLHTALAQGGSGILIATAARVGDVTARLRAALGTQASGALARLVVLDAAETLAQLSVGGWPDRGRFDAVMGTLVRTARNDGAPLHAYGEMVALLCADGRYEAAVRLEQLWNELAGQTAFSLFCAYPWTLFPTAELAESFAAICKCHSHAGSQRQPGAGTVGRNDAMVLLELERKAFALDGEVARRQAAERLAAATQADLAEFLDNAAEGIHRVGPDGTILWANKAELALLGYRWDEYVGHHIAEFHVDSPVIEHILDTLLGGGTLYDQPARLRCRDGSVRHVVIHSNGCFENGQLRYTRCFTRDATERHERDRALLQRDQMILRSPVATALLIGPELRFQVVNERFVEMAGGAELRDRTFAQAFPAAVGGRLHALLQQVHASGTAFSADEICLQEFHGASERYIRLSLEPLQNEQGATEGVLAVVVDITEHVTARKSLEQARDEREVILTALTEANRNKDQFLAMLGHELRNPLSPILMALEMMELRGDASFGQERRVMRRQLDHLVRLVDDLLDIARVTQGKIELKSESMALDAALHKAVEIASADIRSRAHALTLSVEPALMVNGDPVRLAQVVANLLINAARYTANGGAIRLTAARDAAGSARISILDNGRGMSGQELRQVFDLFYQGPRGIDRAEGGLGVGLSLAHRLVELHGGHIEAHSAGPGLGSEFIVVLPVLPAAAVPVMDARVSPTEAIDAVRSRILIVDDNADAARMLGVMLEQHGHIVELCHDPITALDKLAAFRPDLAILDIGLPLMSGHELAQRIRNKPGGESCRLIALSGFGQPEDALRSKDAGFEQHLVKPVQPQALLSLLGRRSSAAS</sequence>
<dbReference type="PANTHER" id="PTHR43047">
    <property type="entry name" value="TWO-COMPONENT HISTIDINE PROTEIN KINASE"/>
    <property type="match status" value="1"/>
</dbReference>
<dbReference type="Pfam" id="PF14417">
    <property type="entry name" value="MEDS"/>
    <property type="match status" value="1"/>
</dbReference>
<evidence type="ECO:0000256" key="6">
    <source>
        <dbReference type="PROSITE-ProRule" id="PRU00169"/>
    </source>
</evidence>
<dbReference type="Gene3D" id="3.30.450.20">
    <property type="entry name" value="PAS domain"/>
    <property type="match status" value="2"/>
</dbReference>
<evidence type="ECO:0000259" key="10">
    <source>
        <dbReference type="PROSITE" id="PS50113"/>
    </source>
</evidence>
<dbReference type="Pfam" id="PF08448">
    <property type="entry name" value="PAS_4"/>
    <property type="match status" value="2"/>
</dbReference>
<dbReference type="SUPFAM" id="SSF52172">
    <property type="entry name" value="CheY-like"/>
    <property type="match status" value="1"/>
</dbReference>
<dbReference type="InterPro" id="IPR003661">
    <property type="entry name" value="HisK_dim/P_dom"/>
</dbReference>
<dbReference type="InterPro" id="IPR013656">
    <property type="entry name" value="PAS_4"/>
</dbReference>
<dbReference type="GO" id="GO:0000155">
    <property type="term" value="F:phosphorelay sensor kinase activity"/>
    <property type="evidence" value="ECO:0007669"/>
    <property type="project" value="InterPro"/>
</dbReference>
<dbReference type="Pfam" id="PF02518">
    <property type="entry name" value="HATPase_c"/>
    <property type="match status" value="1"/>
</dbReference>